<dbReference type="Proteomes" id="UP000095283">
    <property type="component" value="Unplaced"/>
</dbReference>
<accession>A0A1I7W897</accession>
<keyword evidence="1" id="KW-1185">Reference proteome</keyword>
<reference evidence="2" key="1">
    <citation type="submission" date="2016-11" db="UniProtKB">
        <authorList>
            <consortium name="WormBaseParasite"/>
        </authorList>
    </citation>
    <scope>IDENTIFICATION</scope>
</reference>
<evidence type="ECO:0000313" key="1">
    <source>
        <dbReference type="Proteomes" id="UP000095283"/>
    </source>
</evidence>
<name>A0A1I7W897_HETBA</name>
<proteinExistence type="predicted"/>
<protein>
    <submittedName>
        <fullName evidence="2">Uncharacterized protein</fullName>
    </submittedName>
</protein>
<evidence type="ECO:0000313" key="2">
    <source>
        <dbReference type="WBParaSite" id="Hba_00868"/>
    </source>
</evidence>
<dbReference type="WBParaSite" id="Hba_00868">
    <property type="protein sequence ID" value="Hba_00868"/>
    <property type="gene ID" value="Hba_00868"/>
</dbReference>
<sequence length="148" mass="16437">MVVVVFVCKSRRTAQITRCGDTATDNQSLIILSISNRFGCLLLSEYQGDIAFKITKYELICAMTSSTSTVLDQRTTVSSSISSRGFDWRFLSALSVCSDDRACQIAIEVIALTPELFLLTSLNHRAAHATNYKADELGNRSYNERPLK</sequence>
<dbReference type="AlphaFoldDB" id="A0A1I7W897"/>
<organism evidence="1 2">
    <name type="scientific">Heterorhabditis bacteriophora</name>
    <name type="common">Entomopathogenic nematode worm</name>
    <dbReference type="NCBI Taxonomy" id="37862"/>
    <lineage>
        <taxon>Eukaryota</taxon>
        <taxon>Metazoa</taxon>
        <taxon>Ecdysozoa</taxon>
        <taxon>Nematoda</taxon>
        <taxon>Chromadorea</taxon>
        <taxon>Rhabditida</taxon>
        <taxon>Rhabditina</taxon>
        <taxon>Rhabditomorpha</taxon>
        <taxon>Strongyloidea</taxon>
        <taxon>Heterorhabditidae</taxon>
        <taxon>Heterorhabditis</taxon>
    </lineage>
</organism>